<accession>A0ABW3ETT7</accession>
<keyword evidence="6" id="KW-1185">Reference proteome</keyword>
<dbReference type="EC" id="5.5.1.2" evidence="5"/>
<comment type="caution">
    <text evidence="5">The sequence shown here is derived from an EMBL/GenBank/DDBJ whole genome shotgun (WGS) entry which is preliminary data.</text>
</comment>
<dbReference type="Gene3D" id="1.10.275.10">
    <property type="entry name" value="Fumarase/aspartase (N-terminal domain)"/>
    <property type="match status" value="1"/>
</dbReference>
<comment type="similarity">
    <text evidence="2">Belongs to the class-II fumarase/aspartase family.</text>
</comment>
<dbReference type="InterPro" id="IPR008948">
    <property type="entry name" value="L-Aspartase-like"/>
</dbReference>
<dbReference type="InterPro" id="IPR000362">
    <property type="entry name" value="Fumarate_lyase_fam"/>
</dbReference>
<dbReference type="InterPro" id="IPR020557">
    <property type="entry name" value="Fumarate_lyase_CS"/>
</dbReference>
<dbReference type="PRINTS" id="PR00149">
    <property type="entry name" value="FUMRATELYASE"/>
</dbReference>
<dbReference type="InterPro" id="IPR022761">
    <property type="entry name" value="Fumarate_lyase_N"/>
</dbReference>
<name>A0ABW3ETT7_9ACTN</name>
<dbReference type="NCBIfam" id="TIGR02426">
    <property type="entry name" value="protocat_pcaB"/>
    <property type="match status" value="1"/>
</dbReference>
<dbReference type="InterPro" id="IPR024083">
    <property type="entry name" value="Fumarase/histidase_N"/>
</dbReference>
<protein>
    <submittedName>
        <fullName evidence="5">3-carboxy-cis,cis-muconate cycloisomerase</fullName>
        <ecNumber evidence="5">5.5.1.2</ecNumber>
    </submittedName>
</protein>
<dbReference type="RefSeq" id="WP_378303065.1">
    <property type="nucleotide sequence ID" value="NZ_JBHTJA010000065.1"/>
</dbReference>
<reference evidence="6" key="1">
    <citation type="journal article" date="2019" name="Int. J. Syst. Evol. Microbiol.">
        <title>The Global Catalogue of Microorganisms (GCM) 10K type strain sequencing project: providing services to taxonomists for standard genome sequencing and annotation.</title>
        <authorList>
            <consortium name="The Broad Institute Genomics Platform"/>
            <consortium name="The Broad Institute Genome Sequencing Center for Infectious Disease"/>
            <person name="Wu L."/>
            <person name="Ma J."/>
        </authorList>
    </citation>
    <scope>NUCLEOTIDE SEQUENCE [LARGE SCALE GENOMIC DNA]</scope>
    <source>
        <strain evidence="6">JCM 31202</strain>
    </source>
</reference>
<evidence type="ECO:0000256" key="1">
    <source>
        <dbReference type="ARBA" id="ARBA00023239"/>
    </source>
</evidence>
<keyword evidence="5" id="KW-0413">Isomerase</keyword>
<dbReference type="Pfam" id="PF00206">
    <property type="entry name" value="Lyase_1"/>
    <property type="match status" value="1"/>
</dbReference>
<proteinExistence type="inferred from homology"/>
<organism evidence="5 6">
    <name type="scientific">Actinomadura sediminis</name>
    <dbReference type="NCBI Taxonomy" id="1038904"/>
    <lineage>
        <taxon>Bacteria</taxon>
        <taxon>Bacillati</taxon>
        <taxon>Actinomycetota</taxon>
        <taxon>Actinomycetes</taxon>
        <taxon>Streptosporangiales</taxon>
        <taxon>Thermomonosporaceae</taxon>
        <taxon>Actinomadura</taxon>
    </lineage>
</organism>
<evidence type="ECO:0000256" key="3">
    <source>
        <dbReference type="SAM" id="MobiDB-lite"/>
    </source>
</evidence>
<evidence type="ECO:0000256" key="2">
    <source>
        <dbReference type="ARBA" id="ARBA00034772"/>
    </source>
</evidence>
<evidence type="ECO:0000259" key="4">
    <source>
        <dbReference type="Pfam" id="PF00206"/>
    </source>
</evidence>
<feature type="domain" description="Fumarate lyase N-terminal" evidence="4">
    <location>
        <begin position="68"/>
        <end position="328"/>
    </location>
</feature>
<dbReference type="PROSITE" id="PS00163">
    <property type="entry name" value="FUMARATE_LYASES"/>
    <property type="match status" value="1"/>
</dbReference>
<dbReference type="EMBL" id="JBHTJA010000065">
    <property type="protein sequence ID" value="MFD0903843.1"/>
    <property type="molecule type" value="Genomic_DNA"/>
</dbReference>
<dbReference type="Proteomes" id="UP001596972">
    <property type="component" value="Unassembled WGS sequence"/>
</dbReference>
<dbReference type="PANTHER" id="PTHR43172">
    <property type="entry name" value="ADENYLOSUCCINATE LYASE"/>
    <property type="match status" value="1"/>
</dbReference>
<dbReference type="PANTHER" id="PTHR43172:SF2">
    <property type="entry name" value="ADENYLOSUCCINATE LYASE C-TERMINAL DOMAIN-CONTAINING PROTEIN"/>
    <property type="match status" value="1"/>
</dbReference>
<keyword evidence="1" id="KW-0456">Lyase</keyword>
<gene>
    <name evidence="5" type="primary">pcaB</name>
    <name evidence="5" type="ORF">ACFQ11_25880</name>
</gene>
<sequence length="421" mass="42614">MPSDAPPDPGAAADAVPPDSVPLDSVPLDAVPLDAVPLDSGLLSPVRAATRTEAATGDPAYLAALLDAEAALARAQARLGIVPADAAATIAAAADPARFDLAGIARRARGAGNPVVPLVADLRVLAGAAGEHVHRGATSQDIVDTGAMLVASRARRVILAALDDALAALADLAGRHRDTPMAARTLGRHALPTTFGAKAANWLLGCLEARDRLAAAALPVQLGGAAGTLDAFGDRADALVTAFAAETGLDRPVLPWHTRRTPVADLGAALAVAAGSLGKIATDVWLLAQSEVGEAAEAAGPGRGGSSAMPHKRNPALSTLIRSAALQVPAHVQILHAAQAAPHERPAGEWHAEWQPLREALRLTGGAAETAAELLGGLEVAPERMRAGLDALLAVLGRDPGPGAAPALVDRALDAYRRSRA</sequence>
<dbReference type="GO" id="GO:0047472">
    <property type="term" value="F:3-carboxy-cis,cis-muconate cycloisomerase activity"/>
    <property type="evidence" value="ECO:0007669"/>
    <property type="project" value="UniProtKB-EC"/>
</dbReference>
<dbReference type="SUPFAM" id="SSF48557">
    <property type="entry name" value="L-aspartase-like"/>
    <property type="match status" value="1"/>
</dbReference>
<feature type="compositionally biased region" description="Low complexity" evidence="3">
    <location>
        <begin position="10"/>
        <end position="24"/>
    </location>
</feature>
<evidence type="ECO:0000313" key="6">
    <source>
        <dbReference type="Proteomes" id="UP001596972"/>
    </source>
</evidence>
<evidence type="ECO:0000313" key="5">
    <source>
        <dbReference type="EMBL" id="MFD0903843.1"/>
    </source>
</evidence>
<feature type="region of interest" description="Disordered" evidence="3">
    <location>
        <begin position="1"/>
        <end position="24"/>
    </location>
</feature>
<dbReference type="Gene3D" id="1.20.200.10">
    <property type="entry name" value="Fumarase/aspartase (Central domain)"/>
    <property type="match status" value="1"/>
</dbReference>
<dbReference type="InterPro" id="IPR012789">
    <property type="entry name" value="Protocat_PcaB-like"/>
</dbReference>